<dbReference type="AlphaFoldDB" id="A0A5C6D0U2"/>
<reference evidence="1 2" key="1">
    <citation type="submission" date="2019-02" db="EMBL/GenBank/DDBJ databases">
        <title>Deep-cultivation of Planctomycetes and their phenomic and genomic characterization uncovers novel biology.</title>
        <authorList>
            <person name="Wiegand S."/>
            <person name="Jogler M."/>
            <person name="Boedeker C."/>
            <person name="Pinto D."/>
            <person name="Vollmers J."/>
            <person name="Rivas-Marin E."/>
            <person name="Kohn T."/>
            <person name="Peeters S.H."/>
            <person name="Heuer A."/>
            <person name="Rast P."/>
            <person name="Oberbeckmann S."/>
            <person name="Bunk B."/>
            <person name="Jeske O."/>
            <person name="Meyerdierks A."/>
            <person name="Storesund J.E."/>
            <person name="Kallscheuer N."/>
            <person name="Luecker S."/>
            <person name="Lage O.M."/>
            <person name="Pohl T."/>
            <person name="Merkel B.J."/>
            <person name="Hornburger P."/>
            <person name="Mueller R.-W."/>
            <person name="Bruemmer F."/>
            <person name="Labrenz M."/>
            <person name="Spormann A.M."/>
            <person name="Op Den Camp H."/>
            <person name="Overmann J."/>
            <person name="Amann R."/>
            <person name="Jetten M.S.M."/>
            <person name="Mascher T."/>
            <person name="Medema M.H."/>
            <person name="Devos D.P."/>
            <person name="Kaster A.-K."/>
            <person name="Ovreas L."/>
            <person name="Rohde M."/>
            <person name="Galperin M.Y."/>
            <person name="Jogler C."/>
        </authorList>
    </citation>
    <scope>NUCLEOTIDE SEQUENCE [LARGE SCALE GENOMIC DNA]</scope>
    <source>
        <strain evidence="1 2">Pla144</strain>
    </source>
</reference>
<keyword evidence="2" id="KW-1185">Reference proteome</keyword>
<name>A0A5C6D0U2_9BACT</name>
<organism evidence="1 2">
    <name type="scientific">Bythopirellula polymerisocia</name>
    <dbReference type="NCBI Taxonomy" id="2528003"/>
    <lineage>
        <taxon>Bacteria</taxon>
        <taxon>Pseudomonadati</taxon>
        <taxon>Planctomycetota</taxon>
        <taxon>Planctomycetia</taxon>
        <taxon>Pirellulales</taxon>
        <taxon>Lacipirellulaceae</taxon>
        <taxon>Bythopirellula</taxon>
    </lineage>
</organism>
<gene>
    <name evidence="1" type="ORF">Pla144_02220</name>
</gene>
<evidence type="ECO:0000313" key="1">
    <source>
        <dbReference type="EMBL" id="TWU29444.1"/>
    </source>
</evidence>
<dbReference type="Proteomes" id="UP000318437">
    <property type="component" value="Unassembled WGS sequence"/>
</dbReference>
<proteinExistence type="predicted"/>
<evidence type="ECO:0000313" key="2">
    <source>
        <dbReference type="Proteomes" id="UP000318437"/>
    </source>
</evidence>
<sequence length="96" mass="10423">MYWNLRGKVPPVGATIVKTLSTKNRCHMITLGSGLLMLLSLSAIGCQAEYAGQTLPSAYYLTDDVQYYAPGPEFKLAREAAALKEQAASTVSEPQR</sequence>
<dbReference type="EMBL" id="SJPS01000001">
    <property type="protein sequence ID" value="TWU29444.1"/>
    <property type="molecule type" value="Genomic_DNA"/>
</dbReference>
<comment type="caution">
    <text evidence="1">The sequence shown here is derived from an EMBL/GenBank/DDBJ whole genome shotgun (WGS) entry which is preliminary data.</text>
</comment>
<accession>A0A5C6D0U2</accession>
<protein>
    <submittedName>
        <fullName evidence="1">Uncharacterized protein</fullName>
    </submittedName>
</protein>